<dbReference type="AlphaFoldDB" id="A0A518CX73"/>
<dbReference type="EMBL" id="CP036290">
    <property type="protein sequence ID" value="QDU83825.1"/>
    <property type="molecule type" value="Genomic_DNA"/>
</dbReference>
<gene>
    <name evidence="7" type="ORF">Pla163_09260</name>
</gene>
<evidence type="ECO:0000256" key="4">
    <source>
        <dbReference type="ARBA" id="ARBA00023136"/>
    </source>
</evidence>
<keyword evidence="8" id="KW-1185">Reference proteome</keyword>
<evidence type="ECO:0000313" key="7">
    <source>
        <dbReference type="EMBL" id="QDU83825.1"/>
    </source>
</evidence>
<dbReference type="PANTHER" id="PTHR30386">
    <property type="entry name" value="MEMBRANE FUSION SUBUNIT OF EMRAB-TOLC MULTIDRUG EFFLUX PUMP"/>
    <property type="match status" value="1"/>
</dbReference>
<comment type="subcellular location">
    <subcellularLocation>
        <location evidence="1">Membrane</location>
        <topology evidence="1">Single-pass membrane protein</topology>
    </subcellularLocation>
</comment>
<feature type="coiled-coil region" evidence="5">
    <location>
        <begin position="189"/>
        <end position="233"/>
    </location>
</feature>
<evidence type="ECO:0000256" key="1">
    <source>
        <dbReference type="ARBA" id="ARBA00004167"/>
    </source>
</evidence>
<evidence type="ECO:0008006" key="9">
    <source>
        <dbReference type="Google" id="ProtNLM"/>
    </source>
</evidence>
<keyword evidence="2 6" id="KW-0812">Transmembrane</keyword>
<dbReference type="GO" id="GO:0016020">
    <property type="term" value="C:membrane"/>
    <property type="evidence" value="ECO:0007669"/>
    <property type="project" value="UniProtKB-SubCell"/>
</dbReference>
<protein>
    <recommendedName>
        <fullName evidence="9">HlyD family secretion protein</fullName>
    </recommendedName>
</protein>
<evidence type="ECO:0000256" key="6">
    <source>
        <dbReference type="SAM" id="Phobius"/>
    </source>
</evidence>
<proteinExistence type="predicted"/>
<feature type="transmembrane region" description="Helical" evidence="6">
    <location>
        <begin position="12"/>
        <end position="33"/>
    </location>
</feature>
<dbReference type="PANTHER" id="PTHR30386:SF26">
    <property type="entry name" value="TRANSPORT PROTEIN COMB"/>
    <property type="match status" value="1"/>
</dbReference>
<evidence type="ECO:0000256" key="2">
    <source>
        <dbReference type="ARBA" id="ARBA00022692"/>
    </source>
</evidence>
<evidence type="ECO:0000256" key="5">
    <source>
        <dbReference type="SAM" id="Coils"/>
    </source>
</evidence>
<name>A0A518CX73_9BACT</name>
<keyword evidence="3 6" id="KW-1133">Transmembrane helix</keyword>
<evidence type="ECO:0000256" key="3">
    <source>
        <dbReference type="ARBA" id="ARBA00022989"/>
    </source>
</evidence>
<dbReference type="RefSeq" id="WP_145184225.1">
    <property type="nucleotide sequence ID" value="NZ_CP036290.1"/>
</dbReference>
<reference evidence="7 8" key="1">
    <citation type="submission" date="2019-02" db="EMBL/GenBank/DDBJ databases">
        <title>Deep-cultivation of Planctomycetes and their phenomic and genomic characterization uncovers novel biology.</title>
        <authorList>
            <person name="Wiegand S."/>
            <person name="Jogler M."/>
            <person name="Boedeker C."/>
            <person name="Pinto D."/>
            <person name="Vollmers J."/>
            <person name="Rivas-Marin E."/>
            <person name="Kohn T."/>
            <person name="Peeters S.H."/>
            <person name="Heuer A."/>
            <person name="Rast P."/>
            <person name="Oberbeckmann S."/>
            <person name="Bunk B."/>
            <person name="Jeske O."/>
            <person name="Meyerdierks A."/>
            <person name="Storesund J.E."/>
            <person name="Kallscheuer N."/>
            <person name="Luecker S."/>
            <person name="Lage O.M."/>
            <person name="Pohl T."/>
            <person name="Merkel B.J."/>
            <person name="Hornburger P."/>
            <person name="Mueller R.-W."/>
            <person name="Bruemmer F."/>
            <person name="Labrenz M."/>
            <person name="Spormann A.M."/>
            <person name="Op den Camp H."/>
            <person name="Overmann J."/>
            <person name="Amann R."/>
            <person name="Jetten M.S.M."/>
            <person name="Mascher T."/>
            <person name="Medema M.H."/>
            <person name="Devos D.P."/>
            <person name="Kaster A.-K."/>
            <person name="Ovreas L."/>
            <person name="Rohde M."/>
            <person name="Galperin M.Y."/>
            <person name="Jogler C."/>
        </authorList>
    </citation>
    <scope>NUCLEOTIDE SEQUENCE [LARGE SCALE GENOMIC DNA]</scope>
    <source>
        <strain evidence="7 8">Pla163</strain>
    </source>
</reference>
<keyword evidence="5" id="KW-0175">Coiled coil</keyword>
<evidence type="ECO:0000313" key="8">
    <source>
        <dbReference type="Proteomes" id="UP000319342"/>
    </source>
</evidence>
<sequence length="402" mass="44206">MRTPLRQWFTDLRGGPLAAFAFLGAAVALWWMVMHQAPARTFVAIVRGDEVILRAPADQLVDQVFARAYEHVESGDVLCTFDGARLEADLAVARAEAFALEAEVGAESARIEAERRRLAFDALDRDERLVRERATDLRRLELDVEELRLDALSATVELAALEVDRRRYEVRLQYLAELLEPGLTPRSEAAEIEARLAAIADEVARREEQLTGLERARERAEERLELLRDSKIESTAALLPADEPSLLEPLRRRIDVQTALAARLALAADDLVLRAPVSGRIDSVLAHPGRRTVADEGLVTLVAPSRSSTGRHQADLFLREDQTGALVVGDRLELGGVDVLAPDGAPITIEGEVVAAAPRLVELPQRLWLDPRVPEHGHSFLIALPAGTTAVPGARLWARLVP</sequence>
<organism evidence="7 8">
    <name type="scientific">Rohdeia mirabilis</name>
    <dbReference type="NCBI Taxonomy" id="2528008"/>
    <lineage>
        <taxon>Bacteria</taxon>
        <taxon>Pseudomonadati</taxon>
        <taxon>Planctomycetota</taxon>
        <taxon>Planctomycetia</taxon>
        <taxon>Planctomycetia incertae sedis</taxon>
        <taxon>Rohdeia</taxon>
    </lineage>
</organism>
<accession>A0A518CX73</accession>
<dbReference type="Proteomes" id="UP000319342">
    <property type="component" value="Chromosome"/>
</dbReference>
<keyword evidence="4 6" id="KW-0472">Membrane</keyword>
<dbReference type="InterPro" id="IPR050739">
    <property type="entry name" value="MFP"/>
</dbReference>
<dbReference type="OrthoDB" id="5752864at2"/>